<evidence type="ECO:0000256" key="1">
    <source>
        <dbReference type="ARBA" id="ARBA00007047"/>
    </source>
</evidence>
<dbReference type="PANTHER" id="PTHR13707">
    <property type="entry name" value="KETOACID-COENZYME A TRANSFERASE"/>
    <property type="match status" value="1"/>
</dbReference>
<reference evidence="3 4" key="1">
    <citation type="submission" date="2018-08" db="EMBL/GenBank/DDBJ databases">
        <title>Draft genome sequence of Psychrilyobacter sp. strain SD5 isolated from Black Sea water.</title>
        <authorList>
            <person name="Yadav S."/>
            <person name="Villanueva L."/>
            <person name="Damste J.S.S."/>
        </authorList>
    </citation>
    <scope>NUCLEOTIDE SEQUENCE [LARGE SCALE GENOMIC DNA]</scope>
    <source>
        <strain evidence="3 4">SD5</strain>
    </source>
</reference>
<accession>A0ABX9KL00</accession>
<dbReference type="EMBL" id="QUAJ01000002">
    <property type="protein sequence ID" value="REI42943.1"/>
    <property type="molecule type" value="Genomic_DNA"/>
</dbReference>
<dbReference type="NCBIfam" id="TIGR02428">
    <property type="entry name" value="pcaJ_scoB_fam"/>
    <property type="match status" value="1"/>
</dbReference>
<dbReference type="InterPro" id="IPR004164">
    <property type="entry name" value="CoA_transf_AS"/>
</dbReference>
<dbReference type="SMART" id="SM00882">
    <property type="entry name" value="CoA_trans"/>
    <property type="match status" value="1"/>
</dbReference>
<gene>
    <name evidence="3" type="ORF">DYH56_02000</name>
</gene>
<sequence length="219" mass="23173">MDKKLIREIIAKRVAQELNDGDVVNLGIGLPTAVANYVPENMDVIFQSENGLIGVGPAPKEGEEIKDLVNAGGMPITTLDGAVFFDSAMSFSVIRGGHVDMTVLGALQVDEKGNLANWIIPGKMVPGMGGAMDLVVGAKKVIVSMEHTAKGKPKIFPLCTLPLTAANQVNLIITEMAVIEVTPDGLLLKEIGPHNTVEDVIANTPAKLIIADDIKVMEV</sequence>
<dbReference type="InterPro" id="IPR037171">
    <property type="entry name" value="NagB/RpiA_transferase-like"/>
</dbReference>
<dbReference type="InterPro" id="IPR012791">
    <property type="entry name" value="3-oxoacid_CoA-transf_B"/>
</dbReference>
<keyword evidence="2" id="KW-0808">Transferase</keyword>
<comment type="similarity">
    <text evidence="1">Belongs to the 3-oxoacid CoA-transferase subunit B family.</text>
</comment>
<name>A0ABX9KL00_9FUSO</name>
<protein>
    <submittedName>
        <fullName evidence="3">3-oxoacid CoA-transferase subunit B</fullName>
    </submittedName>
</protein>
<dbReference type="Gene3D" id="3.40.1080.10">
    <property type="entry name" value="Glutaconate Coenzyme A-transferase"/>
    <property type="match status" value="1"/>
</dbReference>
<dbReference type="InterPro" id="IPR004165">
    <property type="entry name" value="CoA_trans_fam_I"/>
</dbReference>
<dbReference type="PROSITE" id="PS01274">
    <property type="entry name" value="COA_TRANSF_2"/>
    <property type="match status" value="1"/>
</dbReference>
<dbReference type="SUPFAM" id="SSF100950">
    <property type="entry name" value="NagB/RpiA/CoA transferase-like"/>
    <property type="match status" value="1"/>
</dbReference>
<organism evidence="3 4">
    <name type="scientific">Psychrilyobacter piezotolerans</name>
    <dbReference type="NCBI Taxonomy" id="2293438"/>
    <lineage>
        <taxon>Bacteria</taxon>
        <taxon>Fusobacteriati</taxon>
        <taxon>Fusobacteriota</taxon>
        <taxon>Fusobacteriia</taxon>
        <taxon>Fusobacteriales</taxon>
        <taxon>Fusobacteriaceae</taxon>
        <taxon>Psychrilyobacter</taxon>
    </lineage>
</organism>
<dbReference type="Pfam" id="PF01144">
    <property type="entry name" value="CoA_trans"/>
    <property type="match status" value="1"/>
</dbReference>
<evidence type="ECO:0000313" key="3">
    <source>
        <dbReference type="EMBL" id="REI42943.1"/>
    </source>
</evidence>
<evidence type="ECO:0000256" key="2">
    <source>
        <dbReference type="ARBA" id="ARBA00022679"/>
    </source>
</evidence>
<dbReference type="RefSeq" id="WP_114641174.1">
    <property type="nucleotide sequence ID" value="NZ_JAACIO010000002.1"/>
</dbReference>
<keyword evidence="4" id="KW-1185">Reference proteome</keyword>
<dbReference type="Proteomes" id="UP000263486">
    <property type="component" value="Unassembled WGS sequence"/>
</dbReference>
<proteinExistence type="inferred from homology"/>
<dbReference type="PANTHER" id="PTHR13707:SF57">
    <property type="entry name" value="SUCCINYL-COA:3-KETOACID COENZYME A TRANSFERASE SUBUNIT B-RELATED"/>
    <property type="match status" value="1"/>
</dbReference>
<comment type="caution">
    <text evidence="3">The sequence shown here is derived from an EMBL/GenBank/DDBJ whole genome shotgun (WGS) entry which is preliminary data.</text>
</comment>
<evidence type="ECO:0000313" key="4">
    <source>
        <dbReference type="Proteomes" id="UP000263486"/>
    </source>
</evidence>